<dbReference type="EMBL" id="CP012288">
    <property type="protein sequence ID" value="AMV66434.1"/>
    <property type="molecule type" value="Genomic_DNA"/>
</dbReference>
<dbReference type="InterPro" id="IPR009061">
    <property type="entry name" value="DNA-bd_dom_put_sf"/>
</dbReference>
<dbReference type="CDD" id="cd01109">
    <property type="entry name" value="HTH_YyaN"/>
    <property type="match status" value="1"/>
</dbReference>
<dbReference type="SMART" id="SM00422">
    <property type="entry name" value="HTH_MERR"/>
    <property type="match status" value="1"/>
</dbReference>
<reference evidence="5 6" key="1">
    <citation type="journal article" date="2016" name="PLoS ONE">
        <title>The Identification of Novel Diagnostic Marker Genes for the Detection of Beer Spoiling Pediococcus damnosus Strains Using the BlAst Diagnostic Gene findEr.</title>
        <authorList>
            <person name="Behr J."/>
            <person name="Geissler A.J."/>
            <person name="Schmid J."/>
            <person name="Zehe A."/>
            <person name="Vogel R.F."/>
        </authorList>
    </citation>
    <scope>NUCLEOTIDE SEQUENCE [LARGE SCALE GENOMIC DNA]</scope>
    <source>
        <strain evidence="3 6">TMW 2.1533</strain>
        <strain evidence="4 5">TMW 2.1535</strain>
    </source>
</reference>
<dbReference type="RefSeq" id="WP_046872546.1">
    <property type="nucleotide sequence ID" value="NZ_BAAAXI010000189.1"/>
</dbReference>
<dbReference type="EMBL" id="CP012275">
    <property type="protein sequence ID" value="AMV63625.1"/>
    <property type="molecule type" value="Genomic_DNA"/>
</dbReference>
<dbReference type="PANTHER" id="PTHR30204:SF82">
    <property type="entry name" value="TRANSCRIPTIONAL REGULATOR, MERR FAMILY"/>
    <property type="match status" value="1"/>
</dbReference>
<evidence type="ECO:0000313" key="5">
    <source>
        <dbReference type="Proteomes" id="UP000076244"/>
    </source>
</evidence>
<dbReference type="PROSITE" id="PS50937">
    <property type="entry name" value="HTH_MERR_2"/>
    <property type="match status" value="1"/>
</dbReference>
<dbReference type="InterPro" id="IPR000551">
    <property type="entry name" value="MerR-type_HTH_dom"/>
</dbReference>
<dbReference type="Gene3D" id="1.10.1660.10">
    <property type="match status" value="1"/>
</dbReference>
<dbReference type="InterPro" id="IPR047057">
    <property type="entry name" value="MerR_fam"/>
</dbReference>
<name>A0A0R2HM07_9LACO</name>
<proteinExistence type="predicted"/>
<dbReference type="Proteomes" id="UP000076244">
    <property type="component" value="Chromosome"/>
</dbReference>
<dbReference type="OrthoDB" id="9811174at2"/>
<evidence type="ECO:0000256" key="1">
    <source>
        <dbReference type="ARBA" id="ARBA00023125"/>
    </source>
</evidence>
<evidence type="ECO:0000313" key="3">
    <source>
        <dbReference type="EMBL" id="AMV63625.1"/>
    </source>
</evidence>
<protein>
    <submittedName>
        <fullName evidence="3">Transcriptional regulator, MerR family</fullName>
    </submittedName>
</protein>
<evidence type="ECO:0000259" key="2">
    <source>
        <dbReference type="PROSITE" id="PS50937"/>
    </source>
</evidence>
<evidence type="ECO:0000313" key="4">
    <source>
        <dbReference type="EMBL" id="AMV66434.1"/>
    </source>
</evidence>
<dbReference type="GO" id="GO:0003700">
    <property type="term" value="F:DNA-binding transcription factor activity"/>
    <property type="evidence" value="ECO:0007669"/>
    <property type="project" value="InterPro"/>
</dbReference>
<organism evidence="3 6">
    <name type="scientific">Pediococcus damnosus</name>
    <dbReference type="NCBI Taxonomy" id="51663"/>
    <lineage>
        <taxon>Bacteria</taxon>
        <taxon>Bacillati</taxon>
        <taxon>Bacillota</taxon>
        <taxon>Bacilli</taxon>
        <taxon>Lactobacillales</taxon>
        <taxon>Lactobacillaceae</taxon>
        <taxon>Pediococcus</taxon>
    </lineage>
</organism>
<dbReference type="KEGG" id="pdm:ADU72_0487"/>
<dbReference type="PANTHER" id="PTHR30204">
    <property type="entry name" value="REDOX-CYCLING DRUG-SENSING TRANSCRIPTIONAL ACTIVATOR SOXR"/>
    <property type="match status" value="1"/>
</dbReference>
<sequence>MTYTIKEVAQKTGLSIYTLRFYDKQGLLPFVMRNEAGYRTFTESDLSIIHTICCLKNTDMKISDIRQYVDYVMAGSATIGKRIKLLSAQRAKVLAKQQQLTENLKEIDYKLNIYQSPEAVETINQARQYVKEEKQASKM</sequence>
<evidence type="ECO:0000313" key="6">
    <source>
        <dbReference type="Proteomes" id="UP000076405"/>
    </source>
</evidence>
<dbReference type="GO" id="GO:0003677">
    <property type="term" value="F:DNA binding"/>
    <property type="evidence" value="ECO:0007669"/>
    <property type="project" value="UniProtKB-KW"/>
</dbReference>
<feature type="domain" description="HTH merR-type" evidence="2">
    <location>
        <begin position="2"/>
        <end position="71"/>
    </location>
</feature>
<accession>A0A0R2HM07</accession>
<keyword evidence="5" id="KW-1185">Reference proteome</keyword>
<dbReference type="Pfam" id="PF13411">
    <property type="entry name" value="MerR_1"/>
    <property type="match status" value="1"/>
</dbReference>
<dbReference type="Proteomes" id="UP000076405">
    <property type="component" value="Chromosome"/>
</dbReference>
<dbReference type="SUPFAM" id="SSF46955">
    <property type="entry name" value="Putative DNA-binding domain"/>
    <property type="match status" value="1"/>
</dbReference>
<dbReference type="AlphaFoldDB" id="A0A0R2HM07"/>
<dbReference type="GeneID" id="57275770"/>
<keyword evidence="1" id="KW-0238">DNA-binding</keyword>
<gene>
    <name evidence="3" type="ORF">ADU70_2161</name>
    <name evidence="4" type="ORF">ADU72_0487</name>
</gene>